<evidence type="ECO:0000256" key="5">
    <source>
        <dbReference type="ARBA" id="ARBA00023242"/>
    </source>
</evidence>
<feature type="region of interest" description="Disordered" evidence="6">
    <location>
        <begin position="169"/>
        <end position="202"/>
    </location>
</feature>
<evidence type="ECO:0000313" key="8">
    <source>
        <dbReference type="EMBL" id="CAD7656401.1"/>
    </source>
</evidence>
<dbReference type="GO" id="GO:0042393">
    <property type="term" value="F:histone binding"/>
    <property type="evidence" value="ECO:0007669"/>
    <property type="project" value="InterPro"/>
</dbReference>
<evidence type="ECO:0000256" key="4">
    <source>
        <dbReference type="ARBA" id="ARBA00022454"/>
    </source>
</evidence>
<feature type="compositionally biased region" description="Basic and acidic residues" evidence="6">
    <location>
        <begin position="37"/>
        <end position="48"/>
    </location>
</feature>
<evidence type="ECO:0000256" key="2">
    <source>
        <dbReference type="ARBA" id="ARBA00004286"/>
    </source>
</evidence>
<feature type="region of interest" description="Disordered" evidence="6">
    <location>
        <begin position="37"/>
        <end position="56"/>
    </location>
</feature>
<feature type="compositionally biased region" description="Basic and acidic residues" evidence="6">
    <location>
        <begin position="77"/>
        <end position="86"/>
    </location>
</feature>
<dbReference type="GO" id="GO:0006974">
    <property type="term" value="P:DNA damage response"/>
    <property type="evidence" value="ECO:0007669"/>
    <property type="project" value="InterPro"/>
</dbReference>
<feature type="compositionally biased region" description="Acidic residues" evidence="6">
    <location>
        <begin position="87"/>
        <end position="98"/>
    </location>
</feature>
<keyword evidence="4" id="KW-0158">Chromosome</keyword>
<dbReference type="InterPro" id="IPR019361">
    <property type="entry name" value="HPF1"/>
</dbReference>
<dbReference type="Pfam" id="PF10228">
    <property type="entry name" value="HPF1"/>
    <property type="match status" value="2"/>
</dbReference>
<feature type="compositionally biased region" description="Polar residues" evidence="6">
    <location>
        <begin position="99"/>
        <end position="111"/>
    </location>
</feature>
<dbReference type="EMBL" id="CAJPVJ010011053">
    <property type="protein sequence ID" value="CAG2173588.1"/>
    <property type="molecule type" value="Genomic_DNA"/>
</dbReference>
<feature type="region of interest" description="Disordered" evidence="6">
    <location>
        <begin position="75"/>
        <end position="141"/>
    </location>
</feature>
<dbReference type="EMBL" id="OC925878">
    <property type="protein sequence ID" value="CAD7656401.1"/>
    <property type="molecule type" value="Genomic_DNA"/>
</dbReference>
<dbReference type="PANTHER" id="PTHR13386">
    <property type="entry name" value="HISTONE PARYLATION FACTOR 1"/>
    <property type="match status" value="1"/>
</dbReference>
<feature type="non-terminal residue" evidence="8">
    <location>
        <position position="591"/>
    </location>
</feature>
<feature type="non-terminal residue" evidence="8">
    <location>
        <position position="1"/>
    </location>
</feature>
<dbReference type="GO" id="GO:0072572">
    <property type="term" value="F:poly-ADP-D-ribose binding"/>
    <property type="evidence" value="ECO:0007669"/>
    <property type="project" value="TreeGrafter"/>
</dbReference>
<comment type="similarity">
    <text evidence="3">Belongs to the HPF1 family.</text>
</comment>
<sequence>EVDEDLRRIAEREASKALCPYGTRCYRKNVNHLQQYRHEADSPQDTRNKAVPKGDVTVKRGKITDFFTKKTITPKKISLDPPKDVSDYEIEDDSEDEANNSSTVVSKRPANTSFSTPSKLKKKSSPRMSRSGTKGAISHKKAMKGKRVYYEDIDDDFDDSLKAIINDDMSGMPSKRSKATAHTNVKSRSPLKSPMKSPTKSTVRPIEGLIAIADNKDKTTDSEICIKSDAKQSCDSMTSPVKTKLTPKQLNEVLKEIFLVEMPKDFFALWQFCKSIKPEKPEDALTESLGLRLVGPYDVLTGKLKKSAIKDREQVLCHWRYYYDLPEFQTIVASNKNGYHLGYFRDTPDEENPVVVSNSGDNSTIEGMADNICAAIYSMLQNRKFRGTSAAITELEVKLRSFCSKNKINFSDTCKLRERKSKIMAKSLNGFGFVVPYDKKTELGYRPLPQTDSELKKLFAAIIKVDVDVRNECKSMSELQEIIQLVSYANDECDFGMGLELGIDLFSCGEQYFHKSVLYLLSMAYDFLKREPFSRTTSLGIDLFSCGEQYFHKSVLYLLSMAYDFLKREPFSRIINAHINNRRKGFHLDYI</sequence>
<keyword evidence="5" id="KW-0539">Nucleus</keyword>
<evidence type="ECO:0000259" key="7">
    <source>
        <dbReference type="Pfam" id="PF10283"/>
    </source>
</evidence>
<keyword evidence="9" id="KW-1185">Reference proteome</keyword>
<dbReference type="OrthoDB" id="416496at2759"/>
<dbReference type="GO" id="GO:0005634">
    <property type="term" value="C:nucleus"/>
    <property type="evidence" value="ECO:0007669"/>
    <property type="project" value="UniProtKB-SubCell"/>
</dbReference>
<dbReference type="GO" id="GO:0005694">
    <property type="term" value="C:chromosome"/>
    <property type="evidence" value="ECO:0007669"/>
    <property type="project" value="UniProtKB-SubCell"/>
</dbReference>
<evidence type="ECO:0000256" key="1">
    <source>
        <dbReference type="ARBA" id="ARBA00004123"/>
    </source>
</evidence>
<dbReference type="Proteomes" id="UP000728032">
    <property type="component" value="Unassembled WGS sequence"/>
</dbReference>
<dbReference type="Pfam" id="PF10283">
    <property type="entry name" value="zf-CCHH"/>
    <property type="match status" value="1"/>
</dbReference>
<accession>A0A7R9QSB6</accession>
<dbReference type="AlphaFoldDB" id="A0A7R9QSB6"/>
<feature type="domain" description="PBZ-type" evidence="7">
    <location>
        <begin position="18"/>
        <end position="38"/>
    </location>
</feature>
<organism evidence="8">
    <name type="scientific">Oppiella nova</name>
    <dbReference type="NCBI Taxonomy" id="334625"/>
    <lineage>
        <taxon>Eukaryota</taxon>
        <taxon>Metazoa</taxon>
        <taxon>Ecdysozoa</taxon>
        <taxon>Arthropoda</taxon>
        <taxon>Chelicerata</taxon>
        <taxon>Arachnida</taxon>
        <taxon>Acari</taxon>
        <taxon>Acariformes</taxon>
        <taxon>Sarcoptiformes</taxon>
        <taxon>Oribatida</taxon>
        <taxon>Brachypylina</taxon>
        <taxon>Oppioidea</taxon>
        <taxon>Oppiidae</taxon>
        <taxon>Oppiella</taxon>
    </lineage>
</organism>
<dbReference type="InterPro" id="IPR019406">
    <property type="entry name" value="APLF_PBZ"/>
</dbReference>
<evidence type="ECO:0000313" key="9">
    <source>
        <dbReference type="Proteomes" id="UP000728032"/>
    </source>
</evidence>
<protein>
    <recommendedName>
        <fullName evidence="7">PBZ-type domain-containing protein</fullName>
    </recommendedName>
</protein>
<comment type="subcellular location">
    <subcellularLocation>
        <location evidence="2">Chromosome</location>
    </subcellularLocation>
    <subcellularLocation>
        <location evidence="1">Nucleus</location>
    </subcellularLocation>
</comment>
<reference evidence="8" key="1">
    <citation type="submission" date="2020-11" db="EMBL/GenBank/DDBJ databases">
        <authorList>
            <person name="Tran Van P."/>
        </authorList>
    </citation>
    <scope>NUCLEOTIDE SEQUENCE</scope>
</reference>
<gene>
    <name evidence="8" type="ORF">ONB1V03_LOCUS13038</name>
</gene>
<proteinExistence type="inferred from homology"/>
<name>A0A7R9QSB6_9ACAR</name>
<evidence type="ECO:0000256" key="3">
    <source>
        <dbReference type="ARBA" id="ARBA00010803"/>
    </source>
</evidence>
<dbReference type="PANTHER" id="PTHR13386:SF1">
    <property type="entry name" value="HISTONE PARYLATION FACTOR 1"/>
    <property type="match status" value="1"/>
</dbReference>
<evidence type="ECO:0000256" key="6">
    <source>
        <dbReference type="SAM" id="MobiDB-lite"/>
    </source>
</evidence>